<dbReference type="InterPro" id="IPR041657">
    <property type="entry name" value="HTH_17"/>
</dbReference>
<evidence type="ECO:0000313" key="3">
    <source>
        <dbReference type="Proteomes" id="UP001519535"/>
    </source>
</evidence>
<feature type="domain" description="Helix-turn-helix" evidence="1">
    <location>
        <begin position="25"/>
        <end position="63"/>
    </location>
</feature>
<dbReference type="EMBL" id="JAHCLR010000035">
    <property type="protein sequence ID" value="MBS9535066.1"/>
    <property type="molecule type" value="Genomic_DNA"/>
</dbReference>
<dbReference type="Proteomes" id="UP001519535">
    <property type="component" value="Unassembled WGS sequence"/>
</dbReference>
<dbReference type="RefSeq" id="WP_214093930.1">
    <property type="nucleotide sequence ID" value="NZ_JAHCLR010000035.1"/>
</dbReference>
<protein>
    <submittedName>
        <fullName evidence="2">Helix-turn-helix domain-containing protein</fullName>
    </submittedName>
</protein>
<evidence type="ECO:0000313" key="2">
    <source>
        <dbReference type="EMBL" id="MBS9535066.1"/>
    </source>
</evidence>
<proteinExistence type="predicted"/>
<name>A0ABS5RL87_9MYCO</name>
<comment type="caution">
    <text evidence="2">The sequence shown here is derived from an EMBL/GenBank/DDBJ whole genome shotgun (WGS) entry which is preliminary data.</text>
</comment>
<keyword evidence="3" id="KW-1185">Reference proteome</keyword>
<gene>
    <name evidence="2" type="ORF">KIH27_15875</name>
</gene>
<sequence length="78" mass="8509">MTPTALTTSEKAEALERIKSDPAVTIKDVSLALGIHVSTVQRSITRGDFPYPICRIGQRYVVPTPPIRKALCLTEANT</sequence>
<organism evidence="2 3">
    <name type="scientific">Mycolicibacter acidiphilus</name>
    <dbReference type="NCBI Taxonomy" id="2835306"/>
    <lineage>
        <taxon>Bacteria</taxon>
        <taxon>Bacillati</taxon>
        <taxon>Actinomycetota</taxon>
        <taxon>Actinomycetes</taxon>
        <taxon>Mycobacteriales</taxon>
        <taxon>Mycobacteriaceae</taxon>
        <taxon>Mycolicibacter</taxon>
    </lineage>
</organism>
<reference evidence="2 3" key="1">
    <citation type="submission" date="2021-05" db="EMBL/GenBank/DDBJ databases">
        <title>Mycobacterium acidophilum sp. nov., an extremely acid-tolerant member of the genus Mycobacterium.</title>
        <authorList>
            <person name="Xia J."/>
        </authorList>
    </citation>
    <scope>NUCLEOTIDE SEQUENCE [LARGE SCALE GENOMIC DNA]</scope>
    <source>
        <strain evidence="2 3">M1</strain>
    </source>
</reference>
<evidence type="ECO:0000259" key="1">
    <source>
        <dbReference type="Pfam" id="PF12728"/>
    </source>
</evidence>
<dbReference type="Pfam" id="PF12728">
    <property type="entry name" value="HTH_17"/>
    <property type="match status" value="1"/>
</dbReference>
<accession>A0ABS5RL87</accession>